<dbReference type="Pfam" id="PF00994">
    <property type="entry name" value="MoCF_biosynth"/>
    <property type="match status" value="1"/>
</dbReference>
<protein>
    <recommendedName>
        <fullName evidence="3">MoaB/Mog domain-containing protein</fullName>
    </recommendedName>
</protein>
<dbReference type="InterPro" id="IPR051920">
    <property type="entry name" value="MPT_Adenylyltrnsfr/MoaC-Rel"/>
</dbReference>
<evidence type="ECO:0000313" key="4">
    <source>
        <dbReference type="EMBL" id="OGF67215.1"/>
    </source>
</evidence>
<gene>
    <name evidence="4" type="ORF">A2Y62_03170</name>
</gene>
<sequence length="158" mass="17472">MYKAVIITINDSCATGQKEDTSGKLLMRLLTEENFEIISKVITPHDKEQIEKHLNVYLASDNLSFIATVGGTGIGYKDYTPDITRNLIEKEIPGVAELMRMKGAETYPSALLSRAVAGIKNKILIINFPGNPKAVQESFDAIKELIPHIISMLKGEPR</sequence>
<name>A0A1F5VV02_9BACT</name>
<dbReference type="PANTHER" id="PTHR43764:SF1">
    <property type="entry name" value="MOLYBDOPTERIN MOLYBDOTRANSFERASE"/>
    <property type="match status" value="1"/>
</dbReference>
<dbReference type="InterPro" id="IPR036425">
    <property type="entry name" value="MoaB/Mog-like_dom_sf"/>
</dbReference>
<dbReference type="STRING" id="1817863.A2Y62_03170"/>
<dbReference type="Gene3D" id="3.40.980.10">
    <property type="entry name" value="MoaB/Mog-like domain"/>
    <property type="match status" value="1"/>
</dbReference>
<organism evidence="4 5">
    <name type="scientific">Candidatus Fischerbacteria bacterium RBG_13_37_8</name>
    <dbReference type="NCBI Taxonomy" id="1817863"/>
    <lineage>
        <taxon>Bacteria</taxon>
        <taxon>Candidatus Fischeribacteriota</taxon>
    </lineage>
</organism>
<feature type="domain" description="MoaB/Mog" evidence="3">
    <location>
        <begin position="5"/>
        <end position="149"/>
    </location>
</feature>
<keyword evidence="2" id="KW-0501">Molybdenum cofactor biosynthesis</keyword>
<proteinExistence type="predicted"/>
<dbReference type="EMBL" id="MFGW01000065">
    <property type="protein sequence ID" value="OGF67215.1"/>
    <property type="molecule type" value="Genomic_DNA"/>
</dbReference>
<reference evidence="4 5" key="1">
    <citation type="journal article" date="2016" name="Nat. Commun.">
        <title>Thousands of microbial genomes shed light on interconnected biogeochemical processes in an aquifer system.</title>
        <authorList>
            <person name="Anantharaman K."/>
            <person name="Brown C.T."/>
            <person name="Hug L.A."/>
            <person name="Sharon I."/>
            <person name="Castelle C.J."/>
            <person name="Probst A.J."/>
            <person name="Thomas B.C."/>
            <person name="Singh A."/>
            <person name="Wilkins M.J."/>
            <person name="Karaoz U."/>
            <person name="Brodie E.L."/>
            <person name="Williams K.H."/>
            <person name="Hubbard S.S."/>
            <person name="Banfield J.F."/>
        </authorList>
    </citation>
    <scope>NUCLEOTIDE SEQUENCE [LARGE SCALE GENOMIC DNA]</scope>
</reference>
<dbReference type="InterPro" id="IPR001453">
    <property type="entry name" value="MoaB/Mog_dom"/>
</dbReference>
<comment type="pathway">
    <text evidence="1">Cofactor biosynthesis; molybdopterin biosynthesis.</text>
</comment>
<accession>A0A1F5VV02</accession>
<evidence type="ECO:0000259" key="3">
    <source>
        <dbReference type="SMART" id="SM00852"/>
    </source>
</evidence>
<dbReference type="PANTHER" id="PTHR43764">
    <property type="entry name" value="MOLYBDENUM COFACTOR BIOSYNTHESIS"/>
    <property type="match status" value="1"/>
</dbReference>
<dbReference type="SMART" id="SM00852">
    <property type="entry name" value="MoCF_biosynth"/>
    <property type="match status" value="1"/>
</dbReference>
<dbReference type="Proteomes" id="UP000178943">
    <property type="component" value="Unassembled WGS sequence"/>
</dbReference>
<evidence type="ECO:0000256" key="2">
    <source>
        <dbReference type="ARBA" id="ARBA00023150"/>
    </source>
</evidence>
<dbReference type="GO" id="GO:0006777">
    <property type="term" value="P:Mo-molybdopterin cofactor biosynthetic process"/>
    <property type="evidence" value="ECO:0007669"/>
    <property type="project" value="UniProtKB-KW"/>
</dbReference>
<dbReference type="SUPFAM" id="SSF53218">
    <property type="entry name" value="Molybdenum cofactor biosynthesis proteins"/>
    <property type="match status" value="1"/>
</dbReference>
<dbReference type="AlphaFoldDB" id="A0A1F5VV02"/>
<comment type="caution">
    <text evidence="4">The sequence shown here is derived from an EMBL/GenBank/DDBJ whole genome shotgun (WGS) entry which is preliminary data.</text>
</comment>
<dbReference type="CDD" id="cd00886">
    <property type="entry name" value="MogA_MoaB"/>
    <property type="match status" value="1"/>
</dbReference>
<dbReference type="NCBIfam" id="TIGR00177">
    <property type="entry name" value="molyb_syn"/>
    <property type="match status" value="1"/>
</dbReference>
<evidence type="ECO:0000256" key="1">
    <source>
        <dbReference type="ARBA" id="ARBA00005046"/>
    </source>
</evidence>
<evidence type="ECO:0000313" key="5">
    <source>
        <dbReference type="Proteomes" id="UP000178943"/>
    </source>
</evidence>